<evidence type="ECO:0000313" key="2">
    <source>
        <dbReference type="Proteomes" id="UP001432312"/>
    </source>
</evidence>
<name>A0ABZ1QEK3_9ACTN</name>
<dbReference type="RefSeq" id="WP_030659750.1">
    <property type="nucleotide sequence ID" value="NZ_CP108036.1"/>
</dbReference>
<dbReference type="Proteomes" id="UP001432312">
    <property type="component" value="Chromosome"/>
</dbReference>
<sequence>MASALYPSFKQLLLGGDIDLAADDIRAVLVDTADYTYSAAHDFLDDVAAGARVAVSGALASKTIASGVFDAADVTFTAATGDSVEAIVLYKHTGADATAPLIAYIDGVSVTPNGGNIVAQWNASGIFAL</sequence>
<proteinExistence type="predicted"/>
<evidence type="ECO:0000313" key="1">
    <source>
        <dbReference type="EMBL" id="WUN81106.1"/>
    </source>
</evidence>
<dbReference type="EMBL" id="CP108036">
    <property type="protein sequence ID" value="WUN81106.1"/>
    <property type="molecule type" value="Genomic_DNA"/>
</dbReference>
<organism evidence="1 2">
    <name type="scientific">Streptomyces erythrochromogenes</name>
    <dbReference type="NCBI Taxonomy" id="285574"/>
    <lineage>
        <taxon>Bacteria</taxon>
        <taxon>Bacillati</taxon>
        <taxon>Actinomycetota</taxon>
        <taxon>Actinomycetes</taxon>
        <taxon>Kitasatosporales</taxon>
        <taxon>Streptomycetaceae</taxon>
        <taxon>Streptomyces</taxon>
    </lineage>
</organism>
<reference evidence="1" key="1">
    <citation type="submission" date="2022-10" db="EMBL/GenBank/DDBJ databases">
        <title>The complete genomes of actinobacterial strains from the NBC collection.</title>
        <authorList>
            <person name="Joergensen T.S."/>
            <person name="Alvarez Arevalo M."/>
            <person name="Sterndorff E.B."/>
            <person name="Faurdal D."/>
            <person name="Vuksanovic O."/>
            <person name="Mourched A.-S."/>
            <person name="Charusanti P."/>
            <person name="Shaw S."/>
            <person name="Blin K."/>
            <person name="Weber T."/>
        </authorList>
    </citation>
    <scope>NUCLEOTIDE SEQUENCE</scope>
    <source>
        <strain evidence="1">NBC_00303</strain>
    </source>
</reference>
<accession>A0ABZ1QEK3</accession>
<protein>
    <submittedName>
        <fullName evidence="1">Uncharacterized protein</fullName>
    </submittedName>
</protein>
<gene>
    <name evidence="1" type="ORF">OHA91_22850</name>
</gene>
<dbReference type="GeneID" id="95498937"/>
<keyword evidence="2" id="KW-1185">Reference proteome</keyword>